<dbReference type="STRING" id="1783.BST44_18170"/>
<keyword evidence="2" id="KW-1185">Reference proteome</keyword>
<accession>A0A1X0KCN3</accession>
<sequence length="85" mass="9630">MAEKYLIWDWTSTAYTPIGRPSLWSQLYSRGFNHVVKSIPIAEGITELCSRNGRALLMEPNAKIFSHLMLKSVAEIDRMTTTGVE</sequence>
<evidence type="ECO:0000313" key="1">
    <source>
        <dbReference type="EMBL" id="ORB72768.1"/>
    </source>
</evidence>
<organism evidence="1 2">
    <name type="scientific">Mycobacterium scrofulaceum</name>
    <dbReference type="NCBI Taxonomy" id="1783"/>
    <lineage>
        <taxon>Bacteria</taxon>
        <taxon>Bacillati</taxon>
        <taxon>Actinomycetota</taxon>
        <taxon>Actinomycetes</taxon>
        <taxon>Mycobacteriales</taxon>
        <taxon>Mycobacteriaceae</taxon>
        <taxon>Mycobacterium</taxon>
    </lineage>
</organism>
<name>A0A1X0KCN3_MYCSC</name>
<dbReference type="Proteomes" id="UP000192601">
    <property type="component" value="Unassembled WGS sequence"/>
</dbReference>
<gene>
    <name evidence="1" type="ORF">BST44_18170</name>
</gene>
<dbReference type="EMBL" id="MVIJ01000028">
    <property type="protein sequence ID" value="ORB72768.1"/>
    <property type="molecule type" value="Genomic_DNA"/>
</dbReference>
<reference evidence="1 2" key="1">
    <citation type="submission" date="2017-02" db="EMBL/GenBank/DDBJ databases">
        <title>The new phylogeny of genus Mycobacterium.</title>
        <authorList>
            <person name="Tortoli E."/>
            <person name="Trovato A."/>
            <person name="Cirillo D.M."/>
        </authorList>
    </citation>
    <scope>NUCLEOTIDE SEQUENCE [LARGE SCALE GENOMIC DNA]</scope>
    <source>
        <strain evidence="1 2">DSM 43992</strain>
    </source>
</reference>
<dbReference type="AlphaFoldDB" id="A0A1X0KCN3"/>
<protein>
    <submittedName>
        <fullName evidence="1">Uncharacterized protein</fullName>
    </submittedName>
</protein>
<comment type="caution">
    <text evidence="1">The sequence shown here is derived from an EMBL/GenBank/DDBJ whole genome shotgun (WGS) entry which is preliminary data.</text>
</comment>
<evidence type="ECO:0000313" key="2">
    <source>
        <dbReference type="Proteomes" id="UP000192601"/>
    </source>
</evidence>
<proteinExistence type="predicted"/>